<reference evidence="2 3" key="1">
    <citation type="submission" date="2016-08" db="EMBL/GenBank/DDBJ databases">
        <title>Evolution of the type three secretion system and type three effector repertoires in Xanthomonas.</title>
        <authorList>
            <person name="Merda D."/>
            <person name="Briand M."/>
            <person name="Bosis E."/>
            <person name="Rousseau C."/>
            <person name="Portier P."/>
            <person name="Jacques M.-A."/>
            <person name="Fischer-Le Saux M."/>
        </authorList>
    </citation>
    <scope>NUCLEOTIDE SEQUENCE [LARGE SCALE GENOMIC DNA]</scope>
    <source>
        <strain evidence="2 3">CFBP 3122</strain>
    </source>
</reference>
<dbReference type="EMBL" id="MIGV01000019">
    <property type="protein sequence ID" value="PPT75034.1"/>
    <property type="molecule type" value="Genomic_DNA"/>
</dbReference>
<protein>
    <submittedName>
        <fullName evidence="2">Uncharacterized protein</fullName>
    </submittedName>
</protein>
<dbReference type="AlphaFoldDB" id="A0A2S6Z2C7"/>
<keyword evidence="1" id="KW-0472">Membrane</keyword>
<keyword evidence="1" id="KW-1133">Transmembrane helix</keyword>
<comment type="caution">
    <text evidence="2">The sequence shown here is derived from an EMBL/GenBank/DDBJ whole genome shotgun (WGS) entry which is preliminary data.</text>
</comment>
<feature type="transmembrane region" description="Helical" evidence="1">
    <location>
        <begin position="6"/>
        <end position="29"/>
    </location>
</feature>
<dbReference type="Proteomes" id="UP000238270">
    <property type="component" value="Unassembled WGS sequence"/>
</dbReference>
<dbReference type="RefSeq" id="WP_104598672.1">
    <property type="nucleotide sequence ID" value="NZ_MIGV01000019.1"/>
</dbReference>
<feature type="transmembrane region" description="Helical" evidence="1">
    <location>
        <begin position="67"/>
        <end position="86"/>
    </location>
</feature>
<organism evidence="2 3">
    <name type="scientific">Xanthomonas arboricola pv. populi</name>
    <dbReference type="NCBI Taxonomy" id="487823"/>
    <lineage>
        <taxon>Bacteria</taxon>
        <taxon>Pseudomonadati</taxon>
        <taxon>Pseudomonadota</taxon>
        <taxon>Gammaproteobacteria</taxon>
        <taxon>Lysobacterales</taxon>
        <taxon>Lysobacteraceae</taxon>
        <taxon>Xanthomonas</taxon>
    </lineage>
</organism>
<feature type="transmembrane region" description="Helical" evidence="1">
    <location>
        <begin position="41"/>
        <end position="61"/>
    </location>
</feature>
<evidence type="ECO:0000256" key="1">
    <source>
        <dbReference type="SAM" id="Phobius"/>
    </source>
</evidence>
<evidence type="ECO:0000313" key="2">
    <source>
        <dbReference type="EMBL" id="PPT75034.1"/>
    </source>
</evidence>
<evidence type="ECO:0000313" key="3">
    <source>
        <dbReference type="Proteomes" id="UP000238270"/>
    </source>
</evidence>
<gene>
    <name evidence="2" type="ORF">XaplCFBP3122_14995</name>
</gene>
<accession>A0A2S6Z2C7</accession>
<name>A0A2S6Z2C7_9XANT</name>
<sequence length="107" mass="11317">MGYQKLLKLLAGLASVMLAATGALLVALVAAGQLREGQTGALISGIGFLVMAAPALATSFSSGIAKLLPILALSSLAVLTIWLSFCPKKASLRNIRCEWSFLRFWCY</sequence>
<proteinExistence type="predicted"/>
<keyword evidence="1" id="KW-0812">Transmembrane</keyword>